<name>A0ABQ5B820_9ASTR</name>
<dbReference type="CDD" id="cd22744">
    <property type="entry name" value="OTU"/>
    <property type="match status" value="1"/>
</dbReference>
<accession>A0ABQ5B820</accession>
<gene>
    <name evidence="1" type="ORF">Tco_0857700</name>
</gene>
<reference evidence="1" key="2">
    <citation type="submission" date="2022-01" db="EMBL/GenBank/DDBJ databases">
        <authorList>
            <person name="Yamashiro T."/>
            <person name="Shiraishi A."/>
            <person name="Satake H."/>
            <person name="Nakayama K."/>
        </authorList>
    </citation>
    <scope>NUCLEOTIDE SEQUENCE</scope>
</reference>
<evidence type="ECO:0008006" key="3">
    <source>
        <dbReference type="Google" id="ProtNLM"/>
    </source>
</evidence>
<reference evidence="1" key="1">
    <citation type="journal article" date="2022" name="Int. J. Mol. Sci.">
        <title>Draft Genome of Tanacetum Coccineum: Genomic Comparison of Closely Related Tanacetum-Family Plants.</title>
        <authorList>
            <person name="Yamashiro T."/>
            <person name="Shiraishi A."/>
            <person name="Nakayama K."/>
            <person name="Satake H."/>
        </authorList>
    </citation>
    <scope>NUCLEOTIDE SEQUENCE</scope>
</reference>
<evidence type="ECO:0000313" key="1">
    <source>
        <dbReference type="EMBL" id="GJT10658.1"/>
    </source>
</evidence>
<dbReference type="EMBL" id="BQNB010013005">
    <property type="protein sequence ID" value="GJT10658.1"/>
    <property type="molecule type" value="Genomic_DNA"/>
</dbReference>
<protein>
    <recommendedName>
        <fullName evidence="3">OTU domain-containing protein</fullName>
    </recommendedName>
</protein>
<comment type="caution">
    <text evidence="1">The sequence shown here is derived from an EMBL/GenBank/DDBJ whole genome shotgun (WGS) entry which is preliminary data.</text>
</comment>
<sequence>MEGRWLWLHRLVVVQNGGRDKIGSNRLILRERRSERSWCGKNGAKQVEASAQIDLFQEALDLILKELLRLDDPEFDYSMCGCRLRNSCGLPCACVLSTYFNSGEYIPVDSIDIFWRALNVSWSEPVENEDIQCDDILHLFNEKFNEHPDVPYISTSSLQDVKPDGNCGFRSVALGLGLPEDHWPRIRSDLVHELESRQEQYMCKFGTLGYNRIYSIVRFVGQWMEMPDTGLVIASTYNKVVVNLSDDGGCATSFPLWSSPPHNY</sequence>
<dbReference type="Proteomes" id="UP001151760">
    <property type="component" value="Unassembled WGS sequence"/>
</dbReference>
<keyword evidence="2" id="KW-1185">Reference proteome</keyword>
<dbReference type="Gene3D" id="3.90.70.80">
    <property type="match status" value="1"/>
</dbReference>
<organism evidence="1 2">
    <name type="scientific">Tanacetum coccineum</name>
    <dbReference type="NCBI Taxonomy" id="301880"/>
    <lineage>
        <taxon>Eukaryota</taxon>
        <taxon>Viridiplantae</taxon>
        <taxon>Streptophyta</taxon>
        <taxon>Embryophyta</taxon>
        <taxon>Tracheophyta</taxon>
        <taxon>Spermatophyta</taxon>
        <taxon>Magnoliopsida</taxon>
        <taxon>eudicotyledons</taxon>
        <taxon>Gunneridae</taxon>
        <taxon>Pentapetalae</taxon>
        <taxon>asterids</taxon>
        <taxon>campanulids</taxon>
        <taxon>Asterales</taxon>
        <taxon>Asteraceae</taxon>
        <taxon>Asteroideae</taxon>
        <taxon>Anthemideae</taxon>
        <taxon>Anthemidinae</taxon>
        <taxon>Tanacetum</taxon>
    </lineage>
</organism>
<evidence type="ECO:0000313" key="2">
    <source>
        <dbReference type="Proteomes" id="UP001151760"/>
    </source>
</evidence>
<proteinExistence type="predicted"/>